<evidence type="ECO:0000256" key="5">
    <source>
        <dbReference type="ARBA" id="ARBA00022840"/>
    </source>
</evidence>
<keyword evidence="3" id="KW-1003">Cell membrane</keyword>
<evidence type="ECO:0000313" key="12">
    <source>
        <dbReference type="Proteomes" id="UP000182367"/>
    </source>
</evidence>
<evidence type="ECO:0000256" key="4">
    <source>
        <dbReference type="ARBA" id="ARBA00022741"/>
    </source>
</evidence>
<evidence type="ECO:0000256" key="1">
    <source>
        <dbReference type="ARBA" id="ARBA00004202"/>
    </source>
</evidence>
<dbReference type="InterPro" id="IPR017871">
    <property type="entry name" value="ABC_transporter-like_CS"/>
</dbReference>
<evidence type="ECO:0000313" key="10">
    <source>
        <dbReference type="EMBL" id="SDJ95685.1"/>
    </source>
</evidence>
<dbReference type="GO" id="GO:0016887">
    <property type="term" value="F:ATP hydrolysis activity"/>
    <property type="evidence" value="ECO:0007669"/>
    <property type="project" value="InterPro"/>
</dbReference>
<dbReference type="SUPFAM" id="SSF52540">
    <property type="entry name" value="P-loop containing nucleoside triphosphate hydrolases"/>
    <property type="match status" value="1"/>
</dbReference>
<evidence type="ECO:0000256" key="3">
    <source>
        <dbReference type="ARBA" id="ARBA00022475"/>
    </source>
</evidence>
<keyword evidence="5 9" id="KW-0067">ATP-binding</keyword>
<reference evidence="10 12" key="3">
    <citation type="submission" date="2016-10" db="EMBL/GenBank/DDBJ databases">
        <authorList>
            <person name="Varghese N."/>
            <person name="Submissions S."/>
        </authorList>
    </citation>
    <scope>NUCLEOTIDE SEQUENCE [LARGE SCALE GENOMIC DNA]</scope>
    <source>
        <strain evidence="10 12">Gm-149</strain>
    </source>
</reference>
<gene>
    <name evidence="8" type="primary">cmpD</name>
    <name evidence="9" type="ORF">FBGL_04700</name>
    <name evidence="8" type="ORF">FGL01_29150</name>
    <name evidence="10" type="ORF">SAMN05192550_3069</name>
</gene>
<proteinExistence type="predicted"/>
<dbReference type="NCBIfam" id="TIGR01184">
    <property type="entry name" value="ntrCD"/>
    <property type="match status" value="1"/>
</dbReference>
<protein>
    <submittedName>
        <fullName evidence="8">Bacitracin ABC transporter ATP-binding protein</fullName>
    </submittedName>
    <submittedName>
        <fullName evidence="10">Bicarbonate transport system ATP-binding protein/nitrate/nitrite transport system ATP-binding protein</fullName>
    </submittedName>
    <submittedName>
        <fullName evidence="9">Sulfate ABC transporter ATP-binding protein</fullName>
    </submittedName>
</protein>
<dbReference type="AlphaFoldDB" id="A0A1B9DTC7"/>
<evidence type="ECO:0000259" key="7">
    <source>
        <dbReference type="PROSITE" id="PS50893"/>
    </source>
</evidence>
<dbReference type="Proteomes" id="UP000321579">
    <property type="component" value="Unassembled WGS sequence"/>
</dbReference>
<name>A0A1B9DTC7_9FLAO</name>
<reference evidence="8 13" key="4">
    <citation type="submission" date="2019-07" db="EMBL/GenBank/DDBJ databases">
        <title>Whole genome shotgun sequence of Flavobacterium glycines NBRC 105008.</title>
        <authorList>
            <person name="Hosoyama A."/>
            <person name="Uohara A."/>
            <person name="Ohji S."/>
            <person name="Ichikawa N."/>
        </authorList>
    </citation>
    <scope>NUCLEOTIDE SEQUENCE [LARGE SCALE GENOMIC DNA]</scope>
    <source>
        <strain evidence="8 13">NBRC 105008</strain>
    </source>
</reference>
<dbReference type="Pfam" id="PF00005">
    <property type="entry name" value="ABC_tran"/>
    <property type="match status" value="1"/>
</dbReference>
<evidence type="ECO:0000313" key="9">
    <source>
        <dbReference type="EMBL" id="OCB72921.1"/>
    </source>
</evidence>
<dbReference type="InterPro" id="IPR003439">
    <property type="entry name" value="ABC_transporter-like_ATP-bd"/>
</dbReference>
<keyword evidence="4" id="KW-0547">Nucleotide-binding</keyword>
<comment type="caution">
    <text evidence="9">The sequence shown here is derived from an EMBL/GenBank/DDBJ whole genome shotgun (WGS) entry which is preliminary data.</text>
</comment>
<dbReference type="RefSeq" id="WP_066325837.1">
    <property type="nucleotide sequence ID" value="NZ_BJVF01000009.1"/>
</dbReference>
<reference evidence="9" key="2">
    <citation type="submission" date="2016-03" db="EMBL/GenBank/DDBJ databases">
        <authorList>
            <person name="Ploux O."/>
        </authorList>
    </citation>
    <scope>NUCLEOTIDE SEQUENCE</scope>
    <source>
        <strain evidence="9">NBRC 105008</strain>
    </source>
</reference>
<dbReference type="EMBL" id="LVEO01000009">
    <property type="protein sequence ID" value="OCB72921.1"/>
    <property type="molecule type" value="Genomic_DNA"/>
</dbReference>
<feature type="domain" description="ABC transporter" evidence="7">
    <location>
        <begin position="4"/>
        <end position="238"/>
    </location>
</feature>
<evidence type="ECO:0000313" key="8">
    <source>
        <dbReference type="EMBL" id="GEL12176.1"/>
    </source>
</evidence>
<dbReference type="EMBL" id="FNEO01000009">
    <property type="protein sequence ID" value="SDJ95685.1"/>
    <property type="molecule type" value="Genomic_DNA"/>
</dbReference>
<dbReference type="GO" id="GO:0005886">
    <property type="term" value="C:plasma membrane"/>
    <property type="evidence" value="ECO:0007669"/>
    <property type="project" value="UniProtKB-SubCell"/>
</dbReference>
<dbReference type="Gene3D" id="3.40.50.300">
    <property type="entry name" value="P-loop containing nucleotide triphosphate hydrolases"/>
    <property type="match status" value="1"/>
</dbReference>
<keyword evidence="2" id="KW-0813">Transport</keyword>
<dbReference type="Proteomes" id="UP000093226">
    <property type="component" value="Unassembled WGS sequence"/>
</dbReference>
<dbReference type="InterPro" id="IPR027417">
    <property type="entry name" value="P-loop_NTPase"/>
</dbReference>
<dbReference type="SMART" id="SM00382">
    <property type="entry name" value="AAA"/>
    <property type="match status" value="1"/>
</dbReference>
<keyword evidence="6" id="KW-0472">Membrane</keyword>
<evidence type="ECO:0000256" key="6">
    <source>
        <dbReference type="ARBA" id="ARBA00023136"/>
    </source>
</evidence>
<dbReference type="EMBL" id="BJVF01000009">
    <property type="protein sequence ID" value="GEL12176.1"/>
    <property type="molecule type" value="Genomic_DNA"/>
</dbReference>
<comment type="subcellular location">
    <subcellularLocation>
        <location evidence="1">Cell membrane</location>
        <topology evidence="1">Peripheral membrane protein</topology>
    </subcellularLocation>
</comment>
<dbReference type="PANTHER" id="PTHR42788:SF7">
    <property type="entry name" value="NITRATE ABC TRANSPORTER ATP-BINDING PROTEIN"/>
    <property type="match status" value="1"/>
</dbReference>
<dbReference type="GO" id="GO:0015112">
    <property type="term" value="F:nitrate transmembrane transporter activity"/>
    <property type="evidence" value="ECO:0007669"/>
    <property type="project" value="InterPro"/>
</dbReference>
<keyword evidence="12" id="KW-1185">Reference proteome</keyword>
<dbReference type="GO" id="GO:0005524">
    <property type="term" value="F:ATP binding"/>
    <property type="evidence" value="ECO:0007669"/>
    <property type="project" value="UniProtKB-KW"/>
</dbReference>
<dbReference type="InterPro" id="IPR050166">
    <property type="entry name" value="ABC_transporter_ATP-bind"/>
</dbReference>
<dbReference type="CDD" id="cd03293">
    <property type="entry name" value="ABC_NrtD_SsuB_transporters"/>
    <property type="match status" value="1"/>
</dbReference>
<dbReference type="OrthoDB" id="9802264at2"/>
<dbReference type="PANTHER" id="PTHR42788">
    <property type="entry name" value="TAURINE IMPORT ATP-BINDING PROTEIN-RELATED"/>
    <property type="match status" value="1"/>
</dbReference>
<organism evidence="9 11">
    <name type="scientific">Flavobacterium glycines</name>
    <dbReference type="NCBI Taxonomy" id="551990"/>
    <lineage>
        <taxon>Bacteria</taxon>
        <taxon>Pseudomonadati</taxon>
        <taxon>Bacteroidota</taxon>
        <taxon>Flavobacteriia</taxon>
        <taxon>Flavobacteriales</taxon>
        <taxon>Flavobacteriaceae</taxon>
        <taxon>Flavobacterium</taxon>
    </lineage>
</organism>
<reference evidence="11" key="1">
    <citation type="submission" date="2016-03" db="EMBL/GenBank/DDBJ databases">
        <title>Draft genome sequence of Paenibacillus glacialis DSM 22343.</title>
        <authorList>
            <person name="Shin S.-K."/>
            <person name="Yi H."/>
        </authorList>
    </citation>
    <scope>NUCLEOTIDE SEQUENCE [LARGE SCALE GENOMIC DNA]</scope>
    <source>
        <strain evidence="11">NBRC 105008</strain>
    </source>
</reference>
<evidence type="ECO:0000256" key="2">
    <source>
        <dbReference type="ARBA" id="ARBA00022448"/>
    </source>
</evidence>
<dbReference type="PROSITE" id="PS50893">
    <property type="entry name" value="ABC_TRANSPORTER_2"/>
    <property type="match status" value="1"/>
</dbReference>
<dbReference type="InterPro" id="IPR003593">
    <property type="entry name" value="AAA+_ATPase"/>
</dbReference>
<dbReference type="InterPro" id="IPR005890">
    <property type="entry name" value="NO3_transporter_ATP-bd-like"/>
</dbReference>
<dbReference type="STRING" id="551990.SAMN05192550_3069"/>
<dbReference type="Proteomes" id="UP000182367">
    <property type="component" value="Unassembled WGS sequence"/>
</dbReference>
<evidence type="ECO:0000313" key="13">
    <source>
        <dbReference type="Proteomes" id="UP000321579"/>
    </source>
</evidence>
<evidence type="ECO:0000313" key="11">
    <source>
        <dbReference type="Proteomes" id="UP000093226"/>
    </source>
</evidence>
<dbReference type="PROSITE" id="PS00211">
    <property type="entry name" value="ABC_TRANSPORTER_1"/>
    <property type="match status" value="1"/>
</dbReference>
<accession>A0A1B9DTC7</accession>
<sequence>MSYLEIKDLEISFPTPKGKYTAVRDINLSIKKGEIISIIGHSGCGKSTILNAIAGMLTPSAGSVVLNNQNIKGPGPDRGIVFQNYSLLPWLTVYQNIYQVVDSVMTGTASEKNEIVEKNLKMVNLFEHKDKLPGQLSGGMKQRVAIARAFAINPGVLLMDEPFGALDALTKGSMQLEVLKLWNLDNREKTIVMITHDIEEALFLSDRIIVLNNGPSSTIKEIVEVHLPRPRNKIEIVKMPEYIDLRDKLLHLLTDHFSIEDMGMVYKG</sequence>